<keyword evidence="5" id="KW-0255">Endonuclease</keyword>
<comment type="similarity">
    <text evidence="2">Belongs to the phage GPA family.</text>
</comment>
<evidence type="ECO:0000259" key="7">
    <source>
        <dbReference type="Pfam" id="PF05840"/>
    </source>
</evidence>
<dbReference type="InterPro" id="IPR008766">
    <property type="entry name" value="Replication_gene_A-like"/>
</dbReference>
<evidence type="ECO:0000256" key="3">
    <source>
        <dbReference type="ARBA" id="ARBA00022705"/>
    </source>
</evidence>
<dbReference type="GO" id="GO:0004519">
    <property type="term" value="F:endonuclease activity"/>
    <property type="evidence" value="ECO:0007669"/>
    <property type="project" value="UniProtKB-KW"/>
</dbReference>
<reference evidence="8" key="1">
    <citation type="submission" date="2019-04" db="EMBL/GenBank/DDBJ databases">
        <authorList>
            <person name="Brambilla D."/>
        </authorList>
    </citation>
    <scope>NUCLEOTIDE SEQUENCE</scope>
    <source>
        <strain evidence="8">BAL1</strain>
    </source>
</reference>
<dbReference type="Pfam" id="PF05840">
    <property type="entry name" value="Phage_GPA"/>
    <property type="match status" value="1"/>
</dbReference>
<evidence type="ECO:0000256" key="1">
    <source>
        <dbReference type="ARBA" id="ARBA00003293"/>
    </source>
</evidence>
<organism evidence="8">
    <name type="scientific">Rheinheimera sp. BAL341</name>
    <dbReference type="NCBI Taxonomy" id="1708203"/>
    <lineage>
        <taxon>Bacteria</taxon>
        <taxon>Pseudomonadati</taxon>
        <taxon>Pseudomonadota</taxon>
        <taxon>Gammaproteobacteria</taxon>
        <taxon>Chromatiales</taxon>
        <taxon>Chromatiaceae</taxon>
        <taxon>Rheinheimera</taxon>
    </lineage>
</organism>
<protein>
    <submittedName>
        <fullName evidence="8">Phage replication protein</fullName>
    </submittedName>
</protein>
<comment type="function">
    <text evidence="1">Possible endonuclease which induces a single-strand cut and initiates DNA replication.</text>
</comment>
<feature type="domain" description="Replication gene A protein-like" evidence="7">
    <location>
        <begin position="61"/>
        <end position="302"/>
    </location>
</feature>
<keyword evidence="4" id="KW-0540">Nuclease</keyword>
<keyword evidence="3" id="KW-0235">DNA replication</keyword>
<dbReference type="GO" id="GO:0006260">
    <property type="term" value="P:DNA replication"/>
    <property type="evidence" value="ECO:0007669"/>
    <property type="project" value="UniProtKB-KW"/>
</dbReference>
<sequence length="473" mass="52845">MCIADLDLSVDAPMLKAFAKHKATTCNILLSENADNLHAAISEFQKYDLGDLPYDDTGISNRLSDAAFWLRRMRRKTVQIVAQIERAVNQVSKRKAIYCGDASFAHFKHSQYLSEQFMQSTYLENEDGLSIPLSEVAAHTVSNPAIRRAELMVRIRGFEEVAKHCGHAAVFTTLTTPSRMHATHSNGSANPKYDGSSVTDAQDYLNHVWQLIRAKLDRANIKPYGFRVVEPHHDGTPHWHLLLFMPAEAVSSFKQITSAYALLDSPDEKGAKDYRVNFVDIDASKGSAAGYIAKYVAKNIDGFALDTDRHGVQAIDAAQRTSAWARANNIRQFQQIGGPSVTVWRELRRLKGCETPFNDLNDSFHAADSANWAAFCFAMNAVNTKRSEHRIAPYYVIKESEAIDYLSGEITLSKLNKYGEQRKASVTGLSFRDFSFSTRLQKWRVQRKPPSRDGTPPFGGVASSEVAILDLCK</sequence>
<evidence type="ECO:0000256" key="2">
    <source>
        <dbReference type="ARBA" id="ARBA00009260"/>
    </source>
</evidence>
<dbReference type="AlphaFoldDB" id="A0A486XV28"/>
<evidence type="ECO:0000256" key="5">
    <source>
        <dbReference type="ARBA" id="ARBA00022759"/>
    </source>
</evidence>
<evidence type="ECO:0000256" key="4">
    <source>
        <dbReference type="ARBA" id="ARBA00022722"/>
    </source>
</evidence>
<evidence type="ECO:0000313" key="8">
    <source>
        <dbReference type="EMBL" id="VHO05532.1"/>
    </source>
</evidence>
<dbReference type="GO" id="GO:0016787">
    <property type="term" value="F:hydrolase activity"/>
    <property type="evidence" value="ECO:0007669"/>
    <property type="project" value="UniProtKB-KW"/>
</dbReference>
<keyword evidence="6" id="KW-0378">Hydrolase</keyword>
<accession>A0A486XV28</accession>
<proteinExistence type="inferred from homology"/>
<dbReference type="EMBL" id="CAAJGR010000130">
    <property type="protein sequence ID" value="VHO05532.1"/>
    <property type="molecule type" value="Genomic_DNA"/>
</dbReference>
<evidence type="ECO:0000256" key="6">
    <source>
        <dbReference type="ARBA" id="ARBA00022801"/>
    </source>
</evidence>
<name>A0A486XV28_9GAMM</name>
<gene>
    <name evidence="8" type="ORF">BAL341_2616</name>
</gene>